<keyword evidence="1" id="KW-0812">Transmembrane</keyword>
<evidence type="ECO:0000313" key="2">
    <source>
        <dbReference type="EMBL" id="MQL99017.1"/>
    </source>
</evidence>
<keyword evidence="3" id="KW-1185">Reference proteome</keyword>
<reference evidence="2" key="1">
    <citation type="submission" date="2017-07" db="EMBL/GenBank/DDBJ databases">
        <title>Taro Niue Genome Assembly and Annotation.</title>
        <authorList>
            <person name="Atibalentja N."/>
            <person name="Keating K."/>
            <person name="Fields C.J."/>
        </authorList>
    </citation>
    <scope>NUCLEOTIDE SEQUENCE</scope>
    <source>
        <strain evidence="2">Niue_2</strain>
        <tissue evidence="2">Leaf</tissue>
    </source>
</reference>
<organism evidence="2 3">
    <name type="scientific">Colocasia esculenta</name>
    <name type="common">Wild taro</name>
    <name type="synonym">Arum esculentum</name>
    <dbReference type="NCBI Taxonomy" id="4460"/>
    <lineage>
        <taxon>Eukaryota</taxon>
        <taxon>Viridiplantae</taxon>
        <taxon>Streptophyta</taxon>
        <taxon>Embryophyta</taxon>
        <taxon>Tracheophyta</taxon>
        <taxon>Spermatophyta</taxon>
        <taxon>Magnoliopsida</taxon>
        <taxon>Liliopsida</taxon>
        <taxon>Araceae</taxon>
        <taxon>Aroideae</taxon>
        <taxon>Colocasieae</taxon>
        <taxon>Colocasia</taxon>
    </lineage>
</organism>
<evidence type="ECO:0000313" key="3">
    <source>
        <dbReference type="Proteomes" id="UP000652761"/>
    </source>
</evidence>
<sequence length="78" mass="8528">MAMTGGASALVTLMERIAHKGSPARDPRGVRHAPVAVCLQVEVSLVMLCLSDGTVKLWFCVVFITYLYPSYGCLLYSY</sequence>
<proteinExistence type="predicted"/>
<gene>
    <name evidence="2" type="ORF">Taro_031736</name>
</gene>
<feature type="transmembrane region" description="Helical" evidence="1">
    <location>
        <begin position="57"/>
        <end position="77"/>
    </location>
</feature>
<dbReference type="EMBL" id="NMUH01002281">
    <property type="protein sequence ID" value="MQL99017.1"/>
    <property type="molecule type" value="Genomic_DNA"/>
</dbReference>
<keyword evidence="1" id="KW-1133">Transmembrane helix</keyword>
<protein>
    <submittedName>
        <fullName evidence="2">Uncharacterized protein</fullName>
    </submittedName>
</protein>
<evidence type="ECO:0000256" key="1">
    <source>
        <dbReference type="SAM" id="Phobius"/>
    </source>
</evidence>
<name>A0A843VXE4_COLES</name>
<accession>A0A843VXE4</accession>
<dbReference type="AlphaFoldDB" id="A0A843VXE4"/>
<dbReference type="Proteomes" id="UP000652761">
    <property type="component" value="Unassembled WGS sequence"/>
</dbReference>
<comment type="caution">
    <text evidence="2">The sequence shown here is derived from an EMBL/GenBank/DDBJ whole genome shotgun (WGS) entry which is preliminary data.</text>
</comment>
<keyword evidence="1" id="KW-0472">Membrane</keyword>